<keyword evidence="1" id="KW-0472">Membrane</keyword>
<dbReference type="OrthoDB" id="5825023at2759"/>
<name>A0A183EDA6_9BILA</name>
<proteinExistence type="predicted"/>
<evidence type="ECO:0000313" key="2">
    <source>
        <dbReference type="EMBL" id="VDN32779.1"/>
    </source>
</evidence>
<evidence type="ECO:0000313" key="4">
    <source>
        <dbReference type="WBParaSite" id="GPUH_0001897201-mRNA-1"/>
    </source>
</evidence>
<keyword evidence="3" id="KW-1185">Reference proteome</keyword>
<dbReference type="AlphaFoldDB" id="A0A183EDA6"/>
<keyword evidence="1" id="KW-1133">Transmembrane helix</keyword>
<dbReference type="Proteomes" id="UP000271098">
    <property type="component" value="Unassembled WGS sequence"/>
</dbReference>
<reference evidence="4" key="1">
    <citation type="submission" date="2016-06" db="UniProtKB">
        <authorList>
            <consortium name="WormBaseParasite"/>
        </authorList>
    </citation>
    <scope>IDENTIFICATION</scope>
</reference>
<reference evidence="2 3" key="2">
    <citation type="submission" date="2018-11" db="EMBL/GenBank/DDBJ databases">
        <authorList>
            <consortium name="Pathogen Informatics"/>
        </authorList>
    </citation>
    <scope>NUCLEOTIDE SEQUENCE [LARGE SCALE GENOMIC DNA]</scope>
</reference>
<protein>
    <submittedName>
        <fullName evidence="4">XK-related protein</fullName>
    </submittedName>
</protein>
<keyword evidence="1" id="KW-0812">Transmembrane</keyword>
<organism evidence="4">
    <name type="scientific">Gongylonema pulchrum</name>
    <dbReference type="NCBI Taxonomy" id="637853"/>
    <lineage>
        <taxon>Eukaryota</taxon>
        <taxon>Metazoa</taxon>
        <taxon>Ecdysozoa</taxon>
        <taxon>Nematoda</taxon>
        <taxon>Chromadorea</taxon>
        <taxon>Rhabditida</taxon>
        <taxon>Spirurina</taxon>
        <taxon>Spiruromorpha</taxon>
        <taxon>Spiruroidea</taxon>
        <taxon>Gongylonematidae</taxon>
        <taxon>Gongylonema</taxon>
    </lineage>
</organism>
<sequence>MCYRAMNNCGFLLEYKLWPDFIDCSDTAERNRGRRIFSDGSCKVYLTLFSQIFIDDFCIYSFTLSLVSSAIYWFLWLLSYNKGVAERAMCFNKLRRDEALLR</sequence>
<dbReference type="EMBL" id="UYRT01087630">
    <property type="protein sequence ID" value="VDN32779.1"/>
    <property type="molecule type" value="Genomic_DNA"/>
</dbReference>
<evidence type="ECO:0000313" key="3">
    <source>
        <dbReference type="Proteomes" id="UP000271098"/>
    </source>
</evidence>
<dbReference type="WBParaSite" id="GPUH_0001897201-mRNA-1">
    <property type="protein sequence ID" value="GPUH_0001897201-mRNA-1"/>
    <property type="gene ID" value="GPUH_0001897201"/>
</dbReference>
<accession>A0A183EDA6</accession>
<feature type="transmembrane region" description="Helical" evidence="1">
    <location>
        <begin position="59"/>
        <end position="79"/>
    </location>
</feature>
<evidence type="ECO:0000256" key="1">
    <source>
        <dbReference type="SAM" id="Phobius"/>
    </source>
</evidence>
<gene>
    <name evidence="2" type="ORF">GPUH_LOCUS18947</name>
</gene>